<dbReference type="Proteomes" id="UP000266188">
    <property type="component" value="Unassembled WGS sequence"/>
</dbReference>
<dbReference type="Pfam" id="PF07859">
    <property type="entry name" value="Abhydrolase_3"/>
    <property type="match status" value="1"/>
</dbReference>
<dbReference type="PANTHER" id="PTHR48081">
    <property type="entry name" value="AB HYDROLASE SUPERFAMILY PROTEIN C4A8.06C"/>
    <property type="match status" value="1"/>
</dbReference>
<dbReference type="PANTHER" id="PTHR48081:SF8">
    <property type="entry name" value="ALPHA_BETA HYDROLASE FOLD-3 DOMAIN-CONTAINING PROTEIN-RELATED"/>
    <property type="match status" value="1"/>
</dbReference>
<evidence type="ECO:0000256" key="1">
    <source>
        <dbReference type="ARBA" id="ARBA00022801"/>
    </source>
</evidence>
<dbReference type="STRING" id="2070753.A0A3A2ZV58"/>
<dbReference type="InterPro" id="IPR013094">
    <property type="entry name" value="AB_hydrolase_3"/>
</dbReference>
<dbReference type="EMBL" id="MVGC01000010">
    <property type="protein sequence ID" value="RJE27049.1"/>
    <property type="molecule type" value="Genomic_DNA"/>
</dbReference>
<dbReference type="InterPro" id="IPR029058">
    <property type="entry name" value="AB_hydrolase_fold"/>
</dbReference>
<gene>
    <name evidence="3" type="ORF">PHISCL_00634</name>
</gene>
<dbReference type="GO" id="GO:0016787">
    <property type="term" value="F:hydrolase activity"/>
    <property type="evidence" value="ECO:0007669"/>
    <property type="project" value="UniProtKB-KW"/>
</dbReference>
<dbReference type="AlphaFoldDB" id="A0A3A2ZV58"/>
<protein>
    <submittedName>
        <fullName evidence="3">Alpha/beta hydrolase fold protein</fullName>
    </submittedName>
</protein>
<evidence type="ECO:0000313" key="3">
    <source>
        <dbReference type="EMBL" id="RJE27049.1"/>
    </source>
</evidence>
<dbReference type="OrthoDB" id="408631at2759"/>
<proteinExistence type="predicted"/>
<evidence type="ECO:0000259" key="2">
    <source>
        <dbReference type="Pfam" id="PF07859"/>
    </source>
</evidence>
<keyword evidence="4" id="KW-1185">Reference proteome</keyword>
<name>A0A3A2ZV58_9EURO</name>
<feature type="domain" description="Alpha/beta hydrolase fold-3" evidence="2">
    <location>
        <begin position="82"/>
        <end position="295"/>
    </location>
</feature>
<reference evidence="4" key="1">
    <citation type="submission" date="2017-02" db="EMBL/GenBank/DDBJ databases">
        <authorList>
            <person name="Tafer H."/>
            <person name="Lopandic K."/>
        </authorList>
    </citation>
    <scope>NUCLEOTIDE SEQUENCE [LARGE SCALE GENOMIC DNA]</scope>
    <source>
        <strain evidence="4">CBS 366.77</strain>
    </source>
</reference>
<dbReference type="Gene3D" id="3.40.50.1820">
    <property type="entry name" value="alpha/beta hydrolase"/>
    <property type="match status" value="1"/>
</dbReference>
<comment type="caution">
    <text evidence="3">The sequence shown here is derived from an EMBL/GenBank/DDBJ whole genome shotgun (WGS) entry which is preliminary data.</text>
</comment>
<dbReference type="SUPFAM" id="SSF53474">
    <property type="entry name" value="alpha/beta-Hydrolases"/>
    <property type="match status" value="1"/>
</dbReference>
<evidence type="ECO:0000313" key="4">
    <source>
        <dbReference type="Proteomes" id="UP000266188"/>
    </source>
</evidence>
<dbReference type="InterPro" id="IPR050300">
    <property type="entry name" value="GDXG_lipolytic_enzyme"/>
</dbReference>
<organism evidence="3 4">
    <name type="scientific">Aspergillus sclerotialis</name>
    <dbReference type="NCBI Taxonomy" id="2070753"/>
    <lineage>
        <taxon>Eukaryota</taxon>
        <taxon>Fungi</taxon>
        <taxon>Dikarya</taxon>
        <taxon>Ascomycota</taxon>
        <taxon>Pezizomycotina</taxon>
        <taxon>Eurotiomycetes</taxon>
        <taxon>Eurotiomycetidae</taxon>
        <taxon>Eurotiales</taxon>
        <taxon>Aspergillaceae</taxon>
        <taxon>Aspergillus</taxon>
        <taxon>Aspergillus subgen. Polypaecilum</taxon>
    </lineage>
</organism>
<accession>A0A3A2ZV58</accession>
<sequence>MTSPVLHPEWLKLEQKLGGRSVLQGSPEEIRVQYNSITSLAATTQPPASPNVIVKDQEVEGIKCRVYTPLGSNGQGPLPVGVYTHGGGFVCGDLNSEDPLCRIICEHARCILVSVDYRLGPENKLPTMLEDTLAVYRWALANASQFGGDVSKFFSIGGSAGGGLALSVANHFAKQPQGRESIKGVVAITPLALHWEKVPSEYKSVYRSYDENAENEPVINKATMETFYAAVNANPQDSDIFTALSPHHAQFPPTYICTCGADPLRDDGRVMNTALSNAGVQTKLQEYPELPHYFWIMGDLEVSRKFVDDLIAGVQWVISQMD</sequence>
<keyword evidence="1 3" id="KW-0378">Hydrolase</keyword>